<accession>A0A3P1SPA6</accession>
<comment type="pathway">
    <text evidence="3">Amino-acid degradation; L-arginine degradation via AST pathway; L-glutamate and succinate from L-arginine: step 2/5.</text>
</comment>
<comment type="subunit">
    <text evidence="3">Homodimer.</text>
</comment>
<dbReference type="GO" id="GO:0019545">
    <property type="term" value="P:L-arginine catabolic process to succinate"/>
    <property type="evidence" value="ECO:0007669"/>
    <property type="project" value="UniProtKB-UniRule"/>
</dbReference>
<dbReference type="EC" id="3.5.3.23" evidence="3 4"/>
<gene>
    <name evidence="3 5" type="primary">astB</name>
    <name evidence="5" type="ORF">EHS89_12435</name>
</gene>
<comment type="caution">
    <text evidence="5">The sequence shown here is derived from an EMBL/GenBank/DDBJ whole genome shotgun (WGS) entry which is preliminary data.</text>
</comment>
<feature type="active site" evidence="3">
    <location>
        <position position="174"/>
    </location>
</feature>
<dbReference type="RefSeq" id="WP_124926475.1">
    <property type="nucleotide sequence ID" value="NZ_BMOH01000002.1"/>
</dbReference>
<dbReference type="NCBIfam" id="TIGR03241">
    <property type="entry name" value="arg_catab_astB"/>
    <property type="match status" value="1"/>
</dbReference>
<evidence type="ECO:0000313" key="5">
    <source>
        <dbReference type="EMBL" id="RRC98976.1"/>
    </source>
</evidence>
<feature type="binding site" evidence="3">
    <location>
        <position position="366"/>
    </location>
    <ligand>
        <name>substrate</name>
    </ligand>
</feature>
<keyword evidence="1 3" id="KW-0056">Arginine metabolism</keyword>
<organism evidence="5 6">
    <name type="scientific">Amphritea balenae</name>
    <dbReference type="NCBI Taxonomy" id="452629"/>
    <lineage>
        <taxon>Bacteria</taxon>
        <taxon>Pseudomonadati</taxon>
        <taxon>Pseudomonadota</taxon>
        <taxon>Gammaproteobacteria</taxon>
        <taxon>Oceanospirillales</taxon>
        <taxon>Oceanospirillaceae</taxon>
        <taxon>Amphritea</taxon>
    </lineage>
</organism>
<feature type="binding site" evidence="3">
    <location>
        <begin position="137"/>
        <end position="138"/>
    </location>
    <ligand>
        <name>substrate</name>
    </ligand>
</feature>
<proteinExistence type="inferred from homology"/>
<evidence type="ECO:0000256" key="3">
    <source>
        <dbReference type="HAMAP-Rule" id="MF_01172"/>
    </source>
</evidence>
<dbReference type="AlphaFoldDB" id="A0A3P1SPA6"/>
<dbReference type="EMBL" id="RQXV01000006">
    <property type="protein sequence ID" value="RRC98976.1"/>
    <property type="molecule type" value="Genomic_DNA"/>
</dbReference>
<protein>
    <recommendedName>
        <fullName evidence="3 4">N-succinylarginine dihydrolase</fullName>
        <ecNumber evidence="3 4">3.5.3.23</ecNumber>
    </recommendedName>
</protein>
<dbReference type="GO" id="GO:0019544">
    <property type="term" value="P:L-arginine catabolic process to L-glutamate"/>
    <property type="evidence" value="ECO:0007669"/>
    <property type="project" value="UniProtKB-UniRule"/>
</dbReference>
<reference evidence="5 6" key="1">
    <citation type="submission" date="2018-11" db="EMBL/GenBank/DDBJ databases">
        <title>The draft genome sequence of Amphritea balenae JAMM 1525T.</title>
        <authorList>
            <person name="Fang Z."/>
            <person name="Zhang Y."/>
            <person name="Han X."/>
        </authorList>
    </citation>
    <scope>NUCLEOTIDE SEQUENCE [LARGE SCALE GENOMIC DNA]</scope>
    <source>
        <strain evidence="5 6">JAMM 1525</strain>
    </source>
</reference>
<evidence type="ECO:0000256" key="1">
    <source>
        <dbReference type="ARBA" id="ARBA00022503"/>
    </source>
</evidence>
<dbReference type="PANTHER" id="PTHR30420:SF2">
    <property type="entry name" value="N-SUCCINYLARGININE DIHYDROLASE"/>
    <property type="match status" value="1"/>
</dbReference>
<dbReference type="Pfam" id="PF04996">
    <property type="entry name" value="AstB"/>
    <property type="match status" value="1"/>
</dbReference>
<name>A0A3P1SPA6_9GAMM</name>
<evidence type="ECO:0000256" key="4">
    <source>
        <dbReference type="NCBIfam" id="TIGR03241"/>
    </source>
</evidence>
<feature type="active site" description="Nucleophile" evidence="3">
    <location>
        <position position="372"/>
    </location>
</feature>
<dbReference type="InterPro" id="IPR007079">
    <property type="entry name" value="SuccinylArg_d-Hdrlase_AstB"/>
</dbReference>
<comment type="catalytic activity">
    <reaction evidence="3">
        <text>N(2)-succinyl-L-arginine + 2 H2O + 2 H(+) = N(2)-succinyl-L-ornithine + 2 NH4(+) + CO2</text>
        <dbReference type="Rhea" id="RHEA:19533"/>
        <dbReference type="ChEBI" id="CHEBI:15377"/>
        <dbReference type="ChEBI" id="CHEBI:15378"/>
        <dbReference type="ChEBI" id="CHEBI:16526"/>
        <dbReference type="ChEBI" id="CHEBI:28938"/>
        <dbReference type="ChEBI" id="CHEBI:58241"/>
        <dbReference type="ChEBI" id="CHEBI:58514"/>
        <dbReference type="EC" id="3.5.3.23"/>
    </reaction>
</comment>
<feature type="active site" evidence="3">
    <location>
        <position position="247"/>
    </location>
</feature>
<keyword evidence="6" id="KW-1185">Reference proteome</keyword>
<dbReference type="PANTHER" id="PTHR30420">
    <property type="entry name" value="N-SUCCINYLARGININE DIHYDROLASE"/>
    <property type="match status" value="1"/>
</dbReference>
<dbReference type="SUPFAM" id="SSF55909">
    <property type="entry name" value="Pentein"/>
    <property type="match status" value="1"/>
</dbReference>
<feature type="binding site" evidence="3">
    <location>
        <position position="110"/>
    </location>
    <ligand>
        <name>substrate</name>
    </ligand>
</feature>
<evidence type="ECO:0000313" key="6">
    <source>
        <dbReference type="Proteomes" id="UP000267535"/>
    </source>
</evidence>
<feature type="binding site" evidence="3">
    <location>
        <begin position="19"/>
        <end position="28"/>
    </location>
    <ligand>
        <name>substrate</name>
    </ligand>
</feature>
<dbReference type="NCBIfam" id="NF009789">
    <property type="entry name" value="PRK13281.1"/>
    <property type="match status" value="1"/>
</dbReference>
<dbReference type="HAMAP" id="MF_01172">
    <property type="entry name" value="AstB"/>
    <property type="match status" value="1"/>
</dbReference>
<evidence type="ECO:0000256" key="2">
    <source>
        <dbReference type="ARBA" id="ARBA00022801"/>
    </source>
</evidence>
<feature type="binding site" evidence="3">
    <location>
        <position position="211"/>
    </location>
    <ligand>
        <name>substrate</name>
    </ligand>
</feature>
<comment type="function">
    <text evidence="3">Catalyzes the hydrolysis of N(2)-succinylarginine into N(2)-succinylornithine, ammonia and CO(2).</text>
</comment>
<dbReference type="OrthoDB" id="248552at2"/>
<dbReference type="Gene3D" id="3.75.10.20">
    <property type="entry name" value="Succinylarginine dihydrolase"/>
    <property type="match status" value="1"/>
</dbReference>
<sequence>MRYQEANFDGLIGPSHNFAGLSPGNLASNQHKGEIAYPKQAALQGLEKMWMLQQLGIPQGVLPPLCRPDLDCLRKLGFSGDNNRVISHAGKQAPHLLAACYSAAAMWTANSATVTCSKDSPDGRVNFTPANLLTAFHRSLETSATATHLQRIFSDPSYFHHHPALPAQSDFADEGAANHTRLSESFDKPGINLLVYGRSADNIQPLVFPARQTRAACEAIVRQHGLAEANTLLAQQNPEVIDQGVFHHDVIGVGQQNFLMLHQRALLDQKLLISKLKRKWQALYPKQQKNLVVTEFSDSLINVQEAVDSYLFNSQLLTLPDSSMLLLAPSRCAESSAAQTAIDWLLAEKNPVSQVAYAELTQSMNNGGGPACLRLRVTLSDKELNAVHRGVMLDFTLYTRLKGWIETHYRDQLSADDLTDPRLILEIHTALDELSEILDLPLLYPFQV</sequence>
<dbReference type="UniPathway" id="UPA00185">
    <property type="reaction ID" value="UER00280"/>
</dbReference>
<comment type="similarity">
    <text evidence="3">Belongs to the succinylarginine dihydrolase family.</text>
</comment>
<keyword evidence="2 3" id="KW-0378">Hydrolase</keyword>
<dbReference type="GO" id="GO:0009015">
    <property type="term" value="F:N-succinylarginine dihydrolase activity"/>
    <property type="evidence" value="ECO:0007669"/>
    <property type="project" value="UniProtKB-UniRule"/>
</dbReference>
<feature type="binding site" evidence="3">
    <location>
        <position position="249"/>
    </location>
    <ligand>
        <name>substrate</name>
    </ligand>
</feature>
<dbReference type="InterPro" id="IPR037031">
    <property type="entry name" value="AstB_sf"/>
</dbReference>
<dbReference type="Proteomes" id="UP000267535">
    <property type="component" value="Unassembled WGS sequence"/>
</dbReference>